<gene>
    <name evidence="1" type="primary">PPUP7497</name>
</gene>
<dbReference type="AlphaFoldDB" id="A0A0S7EX18"/>
<organism evidence="1">
    <name type="scientific">Poeciliopsis prolifica</name>
    <name type="common">blackstripe livebearer</name>
    <dbReference type="NCBI Taxonomy" id="188132"/>
    <lineage>
        <taxon>Eukaryota</taxon>
        <taxon>Metazoa</taxon>
        <taxon>Chordata</taxon>
        <taxon>Craniata</taxon>
        <taxon>Vertebrata</taxon>
        <taxon>Euteleostomi</taxon>
        <taxon>Actinopterygii</taxon>
        <taxon>Neopterygii</taxon>
        <taxon>Teleostei</taxon>
        <taxon>Neoteleostei</taxon>
        <taxon>Acanthomorphata</taxon>
        <taxon>Ovalentaria</taxon>
        <taxon>Atherinomorphae</taxon>
        <taxon>Cyprinodontiformes</taxon>
        <taxon>Poeciliidae</taxon>
        <taxon>Poeciliinae</taxon>
        <taxon>Poeciliopsis</taxon>
    </lineage>
</organism>
<sequence length="105" mass="11928">MCKHHTRKRIPRRLAASAATPILGHLFPSCRFLQPVPCLPGEASLPRQKATTTHKGIFVSLTLHHITFLCQSRSLTFRNSHSLHGENVAHRCEYCIELPNQQMFT</sequence>
<dbReference type="EMBL" id="GBYX01474818">
    <property type="protein sequence ID" value="JAO06851.1"/>
    <property type="molecule type" value="Transcribed_RNA"/>
</dbReference>
<reference evidence="1" key="1">
    <citation type="submission" date="2014-12" db="EMBL/GenBank/DDBJ databases">
        <title>Parallel Evolution in Life History Adaptation Evident in the Tissue-Specific Poeciliopsis prolifica transcriptome.</title>
        <authorList>
            <person name="Jue N.K."/>
            <person name="Foley R.J."/>
            <person name="Obergfell C."/>
            <person name="Reznick D.N."/>
            <person name="O'Neill R.J."/>
            <person name="O'Neill M.J."/>
        </authorList>
    </citation>
    <scope>NUCLEOTIDE SEQUENCE</scope>
</reference>
<name>A0A0S7EX18_9TELE</name>
<proteinExistence type="predicted"/>
<protein>
    <submittedName>
        <fullName evidence="1">PPUP7497</fullName>
    </submittedName>
</protein>
<evidence type="ECO:0000313" key="1">
    <source>
        <dbReference type="EMBL" id="JAO06851.1"/>
    </source>
</evidence>
<accession>A0A0S7EX18</accession>